<evidence type="ECO:0000313" key="2">
    <source>
        <dbReference type="Proteomes" id="UP000448575"/>
    </source>
</evidence>
<dbReference type="RefSeq" id="WP_161024169.1">
    <property type="nucleotide sequence ID" value="NZ_WWCJ01000002.1"/>
</dbReference>
<reference evidence="1 2" key="1">
    <citation type="submission" date="2019-12" db="EMBL/GenBank/DDBJ databases">
        <title>Novel species isolated from a subtropical stream in China.</title>
        <authorList>
            <person name="Lu H."/>
        </authorList>
    </citation>
    <scope>NUCLEOTIDE SEQUENCE [LARGE SCALE GENOMIC DNA]</scope>
    <source>
        <strain evidence="1 2">DS3</strain>
    </source>
</reference>
<proteinExistence type="predicted"/>
<dbReference type="Proteomes" id="UP000448575">
    <property type="component" value="Unassembled WGS sequence"/>
</dbReference>
<sequence>MRIAAIKAYLRSRRKHSDFAALAINPTQGGAAALQSIDGGKMSLFAS</sequence>
<protein>
    <submittedName>
        <fullName evidence="1">Uncharacterized protein</fullName>
    </submittedName>
</protein>
<name>A0A6N9HC65_9BURK</name>
<dbReference type="EMBL" id="WWCJ01000002">
    <property type="protein sequence ID" value="MYN01151.1"/>
    <property type="molecule type" value="Genomic_DNA"/>
</dbReference>
<keyword evidence="2" id="KW-1185">Reference proteome</keyword>
<dbReference type="AlphaFoldDB" id="A0A6N9HC65"/>
<gene>
    <name evidence="1" type="ORF">GTP41_03465</name>
</gene>
<accession>A0A6N9HC65</accession>
<organism evidence="1 2">
    <name type="scientific">Pseudoduganella guangdongensis</name>
    <dbReference type="NCBI Taxonomy" id="2692179"/>
    <lineage>
        <taxon>Bacteria</taxon>
        <taxon>Pseudomonadati</taxon>
        <taxon>Pseudomonadota</taxon>
        <taxon>Betaproteobacteria</taxon>
        <taxon>Burkholderiales</taxon>
        <taxon>Oxalobacteraceae</taxon>
        <taxon>Telluria group</taxon>
        <taxon>Pseudoduganella</taxon>
    </lineage>
</organism>
<evidence type="ECO:0000313" key="1">
    <source>
        <dbReference type="EMBL" id="MYN01151.1"/>
    </source>
</evidence>
<comment type="caution">
    <text evidence="1">The sequence shown here is derived from an EMBL/GenBank/DDBJ whole genome shotgun (WGS) entry which is preliminary data.</text>
</comment>